<protein>
    <submittedName>
        <fullName evidence="1">Uncharacterized protein</fullName>
    </submittedName>
</protein>
<comment type="caution">
    <text evidence="1">The sequence shown here is derived from an EMBL/GenBank/DDBJ whole genome shotgun (WGS) entry which is preliminary data.</text>
</comment>
<proteinExistence type="predicted"/>
<gene>
    <name evidence="1" type="ORF">C8P67_101236</name>
</gene>
<name>A0A3E0EVA3_9FLAO</name>
<sequence length="29" mass="3309">MSKDAKDIISEKTKQSELVKKGSEIVFLR</sequence>
<dbReference type="Proteomes" id="UP000257136">
    <property type="component" value="Unassembled WGS sequence"/>
</dbReference>
<organism evidence="1 2">
    <name type="scientific">Flavobacterium aquicola</name>
    <dbReference type="NCBI Taxonomy" id="1682742"/>
    <lineage>
        <taxon>Bacteria</taxon>
        <taxon>Pseudomonadati</taxon>
        <taxon>Bacteroidota</taxon>
        <taxon>Flavobacteriia</taxon>
        <taxon>Flavobacteriales</taxon>
        <taxon>Flavobacteriaceae</taxon>
        <taxon>Flavobacterium</taxon>
    </lineage>
</organism>
<dbReference type="EMBL" id="QUNI01000001">
    <property type="protein sequence ID" value="REH01754.1"/>
    <property type="molecule type" value="Genomic_DNA"/>
</dbReference>
<keyword evidence="2" id="KW-1185">Reference proteome</keyword>
<evidence type="ECO:0000313" key="2">
    <source>
        <dbReference type="Proteomes" id="UP000257136"/>
    </source>
</evidence>
<dbReference type="AlphaFoldDB" id="A0A3E0EVA3"/>
<reference evidence="1 2" key="1">
    <citation type="submission" date="2018-08" db="EMBL/GenBank/DDBJ databases">
        <title>Genomic Encyclopedia of Archaeal and Bacterial Type Strains, Phase II (KMG-II): from individual species to whole genera.</title>
        <authorList>
            <person name="Goeker M."/>
        </authorList>
    </citation>
    <scope>NUCLEOTIDE SEQUENCE [LARGE SCALE GENOMIC DNA]</scope>
    <source>
        <strain evidence="1 2">DSM 100880</strain>
    </source>
</reference>
<evidence type="ECO:0000313" key="1">
    <source>
        <dbReference type="EMBL" id="REH01754.1"/>
    </source>
</evidence>
<accession>A0A3E0EVA3</accession>